<dbReference type="WBParaSite" id="jg11187">
    <property type="protein sequence ID" value="jg11187"/>
    <property type="gene ID" value="jg11187"/>
</dbReference>
<proteinExistence type="predicted"/>
<evidence type="ECO:0000313" key="1">
    <source>
        <dbReference type="Proteomes" id="UP000887574"/>
    </source>
</evidence>
<organism evidence="1 2">
    <name type="scientific">Ditylenchus dipsaci</name>
    <dbReference type="NCBI Taxonomy" id="166011"/>
    <lineage>
        <taxon>Eukaryota</taxon>
        <taxon>Metazoa</taxon>
        <taxon>Ecdysozoa</taxon>
        <taxon>Nematoda</taxon>
        <taxon>Chromadorea</taxon>
        <taxon>Rhabditida</taxon>
        <taxon>Tylenchina</taxon>
        <taxon>Tylenchomorpha</taxon>
        <taxon>Sphaerularioidea</taxon>
        <taxon>Anguinidae</taxon>
        <taxon>Anguininae</taxon>
        <taxon>Ditylenchus</taxon>
    </lineage>
</organism>
<keyword evidence="1" id="KW-1185">Reference proteome</keyword>
<protein>
    <submittedName>
        <fullName evidence="2">Uncharacterized protein</fullName>
    </submittedName>
</protein>
<evidence type="ECO:0000313" key="2">
    <source>
        <dbReference type="WBParaSite" id="jg11187"/>
    </source>
</evidence>
<dbReference type="Proteomes" id="UP000887574">
    <property type="component" value="Unplaced"/>
</dbReference>
<sequence>MDPRSAINGKIRIKRKPALFQHKGKHSSLPGKMQTLTDHAFSLKSAIQLQKTGTPGQFQKNLWLKLSYTKGVKIKGVEVLYSIKVPNSTVNLCQLEHT</sequence>
<accession>A0A915CP89</accession>
<name>A0A915CP89_9BILA</name>
<dbReference type="AlphaFoldDB" id="A0A915CP89"/>
<reference evidence="2" key="1">
    <citation type="submission" date="2022-11" db="UniProtKB">
        <authorList>
            <consortium name="WormBaseParasite"/>
        </authorList>
    </citation>
    <scope>IDENTIFICATION</scope>
</reference>